<evidence type="ECO:0000313" key="7">
    <source>
        <dbReference type="Proteomes" id="UP000252118"/>
    </source>
</evidence>
<sequence length="188" mass="22112">MLYFILFFSVLLIQRLVELYIARSNEKWMKEQGAKEYGQSHYKLMVAIHIAFFVSLLIEGGIFHTGVNTYWPLLLTGFILTQLGRMWVISSLGKYWNTKIIVLPSAEVVARGPYKYLKHPNYFIVTLEFLIVPLLFHAYWTLFIFALLNQFILSIRIPLEEDALRIETDYESVHLHTKGWIPLIKKEK</sequence>
<dbReference type="Pfam" id="PF04140">
    <property type="entry name" value="ICMT"/>
    <property type="match status" value="1"/>
</dbReference>
<evidence type="ECO:0000256" key="2">
    <source>
        <dbReference type="ARBA" id="ARBA00022692"/>
    </source>
</evidence>
<dbReference type="PANTHER" id="PTHR43847:SF1">
    <property type="entry name" value="BLL3993 PROTEIN"/>
    <property type="match status" value="1"/>
</dbReference>
<comment type="subcellular location">
    <subcellularLocation>
        <location evidence="1">Membrane</location>
        <topology evidence="1">Multi-pass membrane protein</topology>
    </subcellularLocation>
</comment>
<dbReference type="AlphaFoldDB" id="A0A366EL70"/>
<protein>
    <submittedName>
        <fullName evidence="6">15-methylpalmitoyl-4-hydroxy-2-pyrone 4-O-methyltransferase</fullName>
    </submittedName>
</protein>
<gene>
    <name evidence="6" type="ORF">DET59_11760</name>
</gene>
<feature type="transmembrane region" description="Helical" evidence="5">
    <location>
        <begin position="122"/>
        <end position="148"/>
    </location>
</feature>
<feature type="transmembrane region" description="Helical" evidence="5">
    <location>
        <begin position="70"/>
        <end position="89"/>
    </location>
</feature>
<dbReference type="Proteomes" id="UP000252118">
    <property type="component" value="Unassembled WGS sequence"/>
</dbReference>
<evidence type="ECO:0000256" key="5">
    <source>
        <dbReference type="SAM" id="Phobius"/>
    </source>
</evidence>
<evidence type="ECO:0000313" key="6">
    <source>
        <dbReference type="EMBL" id="RBP02185.1"/>
    </source>
</evidence>
<dbReference type="InterPro" id="IPR052527">
    <property type="entry name" value="Metal_cation-efflux_comp"/>
</dbReference>
<reference evidence="6 7" key="1">
    <citation type="submission" date="2018-06" db="EMBL/GenBank/DDBJ databases">
        <title>Freshwater and sediment microbial communities from various areas in North America, analyzing microbe dynamics in response to fracking.</title>
        <authorList>
            <person name="Lamendella R."/>
        </authorList>
    </citation>
    <scope>NUCLEOTIDE SEQUENCE [LARGE SCALE GENOMIC DNA]</scope>
    <source>
        <strain evidence="6 7">97B</strain>
    </source>
</reference>
<keyword evidence="6" id="KW-0808">Transferase</keyword>
<name>A0A366EL70_9BACI</name>
<keyword evidence="3 5" id="KW-1133">Transmembrane helix</keyword>
<dbReference type="Gene3D" id="1.20.120.1630">
    <property type="match status" value="1"/>
</dbReference>
<accession>A0A366EL70</accession>
<comment type="caution">
    <text evidence="6">The sequence shown here is derived from an EMBL/GenBank/DDBJ whole genome shotgun (WGS) entry which is preliminary data.</text>
</comment>
<dbReference type="InterPro" id="IPR007269">
    <property type="entry name" value="ICMT_MeTrfase"/>
</dbReference>
<evidence type="ECO:0000256" key="3">
    <source>
        <dbReference type="ARBA" id="ARBA00022989"/>
    </source>
</evidence>
<keyword evidence="4 5" id="KW-0472">Membrane</keyword>
<proteinExistence type="predicted"/>
<dbReference type="GO" id="GO:0004671">
    <property type="term" value="F:protein C-terminal S-isoprenylcysteine carboxyl O-methyltransferase activity"/>
    <property type="evidence" value="ECO:0007669"/>
    <property type="project" value="InterPro"/>
</dbReference>
<dbReference type="EMBL" id="QNRJ01000017">
    <property type="protein sequence ID" value="RBP02185.1"/>
    <property type="molecule type" value="Genomic_DNA"/>
</dbReference>
<dbReference type="OrthoDB" id="7203053at2"/>
<keyword evidence="2 5" id="KW-0812">Transmembrane</keyword>
<dbReference type="RefSeq" id="WP_113970783.1">
    <property type="nucleotide sequence ID" value="NZ_QNRJ01000017.1"/>
</dbReference>
<keyword evidence="6" id="KW-0489">Methyltransferase</keyword>
<organism evidence="6 7">
    <name type="scientific">Rossellomorea aquimaris</name>
    <dbReference type="NCBI Taxonomy" id="189382"/>
    <lineage>
        <taxon>Bacteria</taxon>
        <taxon>Bacillati</taxon>
        <taxon>Bacillota</taxon>
        <taxon>Bacilli</taxon>
        <taxon>Bacillales</taxon>
        <taxon>Bacillaceae</taxon>
        <taxon>Rossellomorea</taxon>
    </lineage>
</organism>
<dbReference type="GO" id="GO:0016020">
    <property type="term" value="C:membrane"/>
    <property type="evidence" value="ECO:0007669"/>
    <property type="project" value="UniProtKB-SubCell"/>
</dbReference>
<evidence type="ECO:0000256" key="1">
    <source>
        <dbReference type="ARBA" id="ARBA00004141"/>
    </source>
</evidence>
<dbReference type="GO" id="GO:0032259">
    <property type="term" value="P:methylation"/>
    <property type="evidence" value="ECO:0007669"/>
    <property type="project" value="UniProtKB-KW"/>
</dbReference>
<dbReference type="PANTHER" id="PTHR43847">
    <property type="entry name" value="BLL3993 PROTEIN"/>
    <property type="match status" value="1"/>
</dbReference>
<evidence type="ECO:0000256" key="4">
    <source>
        <dbReference type="ARBA" id="ARBA00023136"/>
    </source>
</evidence>
<feature type="transmembrane region" description="Helical" evidence="5">
    <location>
        <begin position="43"/>
        <end position="63"/>
    </location>
</feature>